<accession>X1S0K5</accession>
<organism evidence="1">
    <name type="scientific">marine sediment metagenome</name>
    <dbReference type="NCBI Taxonomy" id="412755"/>
    <lineage>
        <taxon>unclassified sequences</taxon>
        <taxon>metagenomes</taxon>
        <taxon>ecological metagenomes</taxon>
    </lineage>
</organism>
<sequence>MKLHLPVRYLEKIDYPTLAHVRLYTETYRIEYMDRENPDKGWHKFWHSRQVEVLTIGGMNDYFLVYAYPPAGVETAKPEDVLLYELWRGWILWRISYHPFYYLDCATYREGEAAFKRRKAELGY</sequence>
<dbReference type="AlphaFoldDB" id="X1S0K5"/>
<comment type="caution">
    <text evidence="1">The sequence shown here is derived from an EMBL/GenBank/DDBJ whole genome shotgun (WGS) entry which is preliminary data.</text>
</comment>
<proteinExistence type="predicted"/>
<reference evidence="1" key="1">
    <citation type="journal article" date="2014" name="Front. Microbiol.">
        <title>High frequency of phylogenetically diverse reductive dehalogenase-homologous genes in deep subseafloor sedimentary metagenomes.</title>
        <authorList>
            <person name="Kawai M."/>
            <person name="Futagami T."/>
            <person name="Toyoda A."/>
            <person name="Takaki Y."/>
            <person name="Nishi S."/>
            <person name="Hori S."/>
            <person name="Arai W."/>
            <person name="Tsubouchi T."/>
            <person name="Morono Y."/>
            <person name="Uchiyama I."/>
            <person name="Ito T."/>
            <person name="Fujiyama A."/>
            <person name="Inagaki F."/>
            <person name="Takami H."/>
        </authorList>
    </citation>
    <scope>NUCLEOTIDE SEQUENCE</scope>
    <source>
        <strain evidence="1">Expedition CK06-06</strain>
    </source>
</reference>
<gene>
    <name evidence="1" type="ORF">S12H4_04305</name>
</gene>
<name>X1S0K5_9ZZZZ</name>
<dbReference type="EMBL" id="BARW01001311">
    <property type="protein sequence ID" value="GAI72721.1"/>
    <property type="molecule type" value="Genomic_DNA"/>
</dbReference>
<evidence type="ECO:0000313" key="1">
    <source>
        <dbReference type="EMBL" id="GAI72721.1"/>
    </source>
</evidence>
<protein>
    <submittedName>
        <fullName evidence="1">Uncharacterized protein</fullName>
    </submittedName>
</protein>